<keyword evidence="1" id="KW-0732">Signal</keyword>
<organism evidence="2 3">
    <name type="scientific">Hypsibius exemplaris</name>
    <name type="common">Freshwater tardigrade</name>
    <dbReference type="NCBI Taxonomy" id="2072580"/>
    <lineage>
        <taxon>Eukaryota</taxon>
        <taxon>Metazoa</taxon>
        <taxon>Ecdysozoa</taxon>
        <taxon>Tardigrada</taxon>
        <taxon>Eutardigrada</taxon>
        <taxon>Parachela</taxon>
        <taxon>Hypsibioidea</taxon>
        <taxon>Hypsibiidae</taxon>
        <taxon>Hypsibius</taxon>
    </lineage>
</organism>
<sequence>MVFNTRYRLHFALLLIVIDGSLGFKRRTVVTSSWTKTETWSSSWSSREVYNYSWTGWVDSANDLTKQLKKTSGKTVTFSSNDIADTFRSAVEDTAKASTRSDLPTLEEDSTGALSDAFGSTRNASLEIGKDAATLADFSNSIANTTLKELDAKAVGAALSKMVLPEKLRELLLSQQPGAKTRESACNTIGTEATEVPVVPIADWQDEALRPACVNNKYRNHTGYCNNVCFPTRGMQSTVFIRRLAPDYSNI</sequence>
<evidence type="ECO:0000313" key="3">
    <source>
        <dbReference type="Proteomes" id="UP000192578"/>
    </source>
</evidence>
<evidence type="ECO:0000256" key="1">
    <source>
        <dbReference type="SAM" id="SignalP"/>
    </source>
</evidence>
<dbReference type="GO" id="GO:0004601">
    <property type="term" value="F:peroxidase activity"/>
    <property type="evidence" value="ECO:0007669"/>
    <property type="project" value="InterPro"/>
</dbReference>
<reference evidence="3" key="1">
    <citation type="submission" date="2017-01" db="EMBL/GenBank/DDBJ databases">
        <title>Comparative genomics of anhydrobiosis in the tardigrade Hypsibius dujardini.</title>
        <authorList>
            <person name="Yoshida Y."/>
            <person name="Koutsovoulos G."/>
            <person name="Laetsch D."/>
            <person name="Stevens L."/>
            <person name="Kumar S."/>
            <person name="Horikawa D."/>
            <person name="Ishino K."/>
            <person name="Komine S."/>
            <person name="Tomita M."/>
            <person name="Blaxter M."/>
            <person name="Arakawa K."/>
        </authorList>
    </citation>
    <scope>NUCLEOTIDE SEQUENCE [LARGE SCALE GENOMIC DNA]</scope>
    <source>
        <strain evidence="3">Z151</strain>
    </source>
</reference>
<feature type="chain" id="PRO_5040826557" evidence="1">
    <location>
        <begin position="24"/>
        <end position="251"/>
    </location>
</feature>
<dbReference type="AlphaFoldDB" id="A0A9X6RK69"/>
<dbReference type="EMBL" id="MTYJ01000199">
    <property type="protein sequence ID" value="OWA50690.1"/>
    <property type="molecule type" value="Genomic_DNA"/>
</dbReference>
<feature type="signal peptide" evidence="1">
    <location>
        <begin position="1"/>
        <end position="23"/>
    </location>
</feature>
<protein>
    <submittedName>
        <fullName evidence="2">Uncharacterized protein</fullName>
    </submittedName>
</protein>
<dbReference type="InterPro" id="IPR037120">
    <property type="entry name" value="Haem_peroxidase_sf_animal"/>
</dbReference>
<proteinExistence type="predicted"/>
<evidence type="ECO:0000313" key="2">
    <source>
        <dbReference type="EMBL" id="OWA50690.1"/>
    </source>
</evidence>
<dbReference type="GO" id="GO:0006979">
    <property type="term" value="P:response to oxidative stress"/>
    <property type="evidence" value="ECO:0007669"/>
    <property type="project" value="InterPro"/>
</dbReference>
<dbReference type="GO" id="GO:0020037">
    <property type="term" value="F:heme binding"/>
    <property type="evidence" value="ECO:0007669"/>
    <property type="project" value="InterPro"/>
</dbReference>
<comment type="caution">
    <text evidence="2">The sequence shown here is derived from an EMBL/GenBank/DDBJ whole genome shotgun (WGS) entry which is preliminary data.</text>
</comment>
<dbReference type="InterPro" id="IPR019791">
    <property type="entry name" value="Haem_peroxidase_animal"/>
</dbReference>
<dbReference type="PROSITE" id="PS50292">
    <property type="entry name" value="PEROXIDASE_3"/>
    <property type="match status" value="1"/>
</dbReference>
<gene>
    <name evidence="2" type="ORF">BV898_15199</name>
</gene>
<name>A0A9X6RK69_HYPEX</name>
<dbReference type="Gene3D" id="1.10.640.10">
    <property type="entry name" value="Haem peroxidase domain superfamily, animal type"/>
    <property type="match status" value="1"/>
</dbReference>
<dbReference type="InterPro" id="IPR010255">
    <property type="entry name" value="Haem_peroxidase_sf"/>
</dbReference>
<dbReference type="SUPFAM" id="SSF48113">
    <property type="entry name" value="Heme-dependent peroxidases"/>
    <property type="match status" value="1"/>
</dbReference>
<keyword evidence="3" id="KW-1185">Reference proteome</keyword>
<dbReference type="Proteomes" id="UP000192578">
    <property type="component" value="Unassembled WGS sequence"/>
</dbReference>
<accession>A0A9X6RK69</accession>